<evidence type="ECO:0000313" key="12">
    <source>
        <dbReference type="EMBL" id="KAG8435825.1"/>
    </source>
</evidence>
<feature type="compositionally biased region" description="Basic residues" evidence="9">
    <location>
        <begin position="191"/>
        <end position="201"/>
    </location>
</feature>
<feature type="domain" description="Enolase N-terminal" evidence="11">
    <location>
        <begin position="62"/>
        <end position="248"/>
    </location>
</feature>
<dbReference type="Pfam" id="PF00113">
    <property type="entry name" value="Enolase_C"/>
    <property type="match status" value="1"/>
</dbReference>
<dbReference type="InterPro" id="IPR047500">
    <property type="entry name" value="DD_ENO4"/>
</dbReference>
<evidence type="ECO:0000256" key="4">
    <source>
        <dbReference type="ARBA" id="ARBA00023152"/>
    </source>
</evidence>
<reference evidence="12" key="1">
    <citation type="thesis" date="2020" institute="ProQuest LLC" country="789 East Eisenhower Parkway, Ann Arbor, MI, USA">
        <title>Comparative Genomics and Chromosome Evolution.</title>
        <authorList>
            <person name="Mudd A.B."/>
        </authorList>
    </citation>
    <scope>NUCLEOTIDE SEQUENCE</scope>
    <source>
        <strain evidence="12">Female2</strain>
        <tissue evidence="12">Blood</tissue>
    </source>
</reference>
<dbReference type="OrthoDB" id="10009078at2759"/>
<dbReference type="PANTHER" id="PTHR11902:SF30">
    <property type="entry name" value="ENOLASE 4"/>
    <property type="match status" value="1"/>
</dbReference>
<dbReference type="InterPro" id="IPR020810">
    <property type="entry name" value="Enolase_C"/>
</dbReference>
<dbReference type="SMART" id="SM01192">
    <property type="entry name" value="Enolase_C"/>
    <property type="match status" value="1"/>
</dbReference>
<dbReference type="Gene3D" id="3.20.20.120">
    <property type="entry name" value="Enolase-like C-terminal domain"/>
    <property type="match status" value="1"/>
</dbReference>
<comment type="caution">
    <text evidence="12">The sequence shown here is derived from an EMBL/GenBank/DDBJ whole genome shotgun (WGS) entry which is preliminary data.</text>
</comment>
<dbReference type="InterPro" id="IPR029017">
    <property type="entry name" value="Enolase-like_N"/>
</dbReference>
<dbReference type="GO" id="GO:0000287">
    <property type="term" value="F:magnesium ion binding"/>
    <property type="evidence" value="ECO:0007669"/>
    <property type="project" value="InterPro"/>
</dbReference>
<feature type="compositionally biased region" description="Pro residues" evidence="9">
    <location>
        <begin position="177"/>
        <end position="189"/>
    </location>
</feature>
<dbReference type="CDD" id="cd22974">
    <property type="entry name" value="DD_ENO4"/>
    <property type="match status" value="1"/>
</dbReference>
<dbReference type="GO" id="GO:0006096">
    <property type="term" value="P:glycolytic process"/>
    <property type="evidence" value="ECO:0007669"/>
    <property type="project" value="UniProtKB-KW"/>
</dbReference>
<evidence type="ECO:0000256" key="2">
    <source>
        <dbReference type="ARBA" id="ARBA00009604"/>
    </source>
</evidence>
<gene>
    <name evidence="12" type="ORF">GDO86_013679</name>
</gene>
<accession>A0A8T2ISC5</accession>
<name>A0A8T2ISC5_9PIPI</name>
<comment type="pathway">
    <text evidence="1">Carbohydrate degradation; glycolysis; pyruvate from D-glyceraldehyde 3-phosphate: step 4/5.</text>
</comment>
<dbReference type="InterPro" id="IPR020811">
    <property type="entry name" value="Enolase_N"/>
</dbReference>
<evidence type="ECO:0000256" key="7">
    <source>
        <dbReference type="ARBA" id="ARBA00034855"/>
    </source>
</evidence>
<dbReference type="AlphaFoldDB" id="A0A8T2ISC5"/>
<keyword evidence="5" id="KW-0456">Lyase</keyword>
<dbReference type="EC" id="4.2.1.11" evidence="3"/>
<dbReference type="InterPro" id="IPR036849">
    <property type="entry name" value="Enolase-like_C_sf"/>
</dbReference>
<evidence type="ECO:0000313" key="13">
    <source>
        <dbReference type="Proteomes" id="UP000812440"/>
    </source>
</evidence>
<dbReference type="SMART" id="SM01193">
    <property type="entry name" value="Enolase_N"/>
    <property type="match status" value="1"/>
</dbReference>
<proteinExistence type="inferred from homology"/>
<evidence type="ECO:0000256" key="6">
    <source>
        <dbReference type="ARBA" id="ARBA00031125"/>
    </source>
</evidence>
<dbReference type="Gene3D" id="3.30.390.10">
    <property type="entry name" value="Enolase-like, N-terminal domain"/>
    <property type="match status" value="1"/>
</dbReference>
<dbReference type="EMBL" id="JAACNH010000008">
    <property type="protein sequence ID" value="KAG8435825.1"/>
    <property type="molecule type" value="Genomic_DNA"/>
</dbReference>
<dbReference type="PANTHER" id="PTHR11902">
    <property type="entry name" value="ENOLASE"/>
    <property type="match status" value="1"/>
</dbReference>
<evidence type="ECO:0000256" key="5">
    <source>
        <dbReference type="ARBA" id="ARBA00023239"/>
    </source>
</evidence>
<dbReference type="GO" id="GO:0004634">
    <property type="term" value="F:phosphopyruvate hydratase activity"/>
    <property type="evidence" value="ECO:0007669"/>
    <property type="project" value="UniProtKB-EC"/>
</dbReference>
<dbReference type="SUPFAM" id="SSF54826">
    <property type="entry name" value="Enolase N-terminal domain-like"/>
    <property type="match status" value="1"/>
</dbReference>
<comment type="catalytic activity">
    <reaction evidence="8">
        <text>(2R)-2-phosphoglycerate = phosphoenolpyruvate + H2O</text>
        <dbReference type="Rhea" id="RHEA:10164"/>
        <dbReference type="ChEBI" id="CHEBI:15377"/>
        <dbReference type="ChEBI" id="CHEBI:58289"/>
        <dbReference type="ChEBI" id="CHEBI:58702"/>
        <dbReference type="EC" id="4.2.1.11"/>
    </reaction>
</comment>
<evidence type="ECO:0000256" key="3">
    <source>
        <dbReference type="ARBA" id="ARBA00012058"/>
    </source>
</evidence>
<dbReference type="Proteomes" id="UP000812440">
    <property type="component" value="Chromosome 7"/>
</dbReference>
<evidence type="ECO:0000256" key="1">
    <source>
        <dbReference type="ARBA" id="ARBA00005031"/>
    </source>
</evidence>
<feature type="compositionally biased region" description="Pro residues" evidence="9">
    <location>
        <begin position="208"/>
        <end position="217"/>
    </location>
</feature>
<protein>
    <recommendedName>
        <fullName evidence="7">Enolase 4</fullName>
        <ecNumber evidence="3">4.2.1.11</ecNumber>
    </recommendedName>
    <alternativeName>
        <fullName evidence="6">2-phospho-D-glycerate hydro-lyase</fullName>
    </alternativeName>
</protein>
<organism evidence="12 13">
    <name type="scientific">Hymenochirus boettgeri</name>
    <name type="common">Congo dwarf clawed frog</name>
    <dbReference type="NCBI Taxonomy" id="247094"/>
    <lineage>
        <taxon>Eukaryota</taxon>
        <taxon>Metazoa</taxon>
        <taxon>Chordata</taxon>
        <taxon>Craniata</taxon>
        <taxon>Vertebrata</taxon>
        <taxon>Euteleostomi</taxon>
        <taxon>Amphibia</taxon>
        <taxon>Batrachia</taxon>
        <taxon>Anura</taxon>
        <taxon>Pipoidea</taxon>
        <taxon>Pipidae</taxon>
        <taxon>Pipinae</taxon>
        <taxon>Hymenochirus</taxon>
    </lineage>
</organism>
<dbReference type="SUPFAM" id="SSF51604">
    <property type="entry name" value="Enolase C-terminal domain-like"/>
    <property type="match status" value="1"/>
</dbReference>
<feature type="region of interest" description="Disordered" evidence="9">
    <location>
        <begin position="164"/>
        <end position="218"/>
    </location>
</feature>
<feature type="domain" description="Enolase C-terminal TIM barrel" evidence="10">
    <location>
        <begin position="259"/>
        <end position="549"/>
    </location>
</feature>
<evidence type="ECO:0000259" key="10">
    <source>
        <dbReference type="SMART" id="SM01192"/>
    </source>
</evidence>
<keyword evidence="13" id="KW-1185">Reference proteome</keyword>
<evidence type="ECO:0000256" key="9">
    <source>
        <dbReference type="SAM" id="MobiDB-lite"/>
    </source>
</evidence>
<feature type="compositionally biased region" description="Basic and acidic residues" evidence="9">
    <location>
        <begin position="164"/>
        <end position="173"/>
    </location>
</feature>
<comment type="similarity">
    <text evidence="2">Belongs to the enolase family.</text>
</comment>
<dbReference type="GO" id="GO:0000015">
    <property type="term" value="C:phosphopyruvate hydratase complex"/>
    <property type="evidence" value="ECO:0007669"/>
    <property type="project" value="InterPro"/>
</dbReference>
<dbReference type="InterPro" id="IPR000941">
    <property type="entry name" value="Enolase"/>
</dbReference>
<evidence type="ECO:0000256" key="8">
    <source>
        <dbReference type="ARBA" id="ARBA00048333"/>
    </source>
</evidence>
<keyword evidence="4" id="KW-0324">Glycolysis</keyword>
<sequence>MSCQREARERDELKQAATEFYRIRQVPERLEEALNCTFFLGPQDVYGHLANYFAQYSETPVISSVRGRKVLDGVGKVTVEAEVLCTVKNINKLICSSVIPCGLLDKVSPDAPDENEQVNCQSVEMAIQWIRDLSPVLKGVSPSDQHKVDQILSDFYKPKMEEAKEKMEMERELTPLPDQPAPSPKPSPLPGKKKGSSKGKKASVVEKPIPPAEPPEPSVQGSIAIGALSLAVANASAILTETPLYLHIAALRNKQKPTEFFMPTPMITLLNYGKCSPGKLNLMKEVLVIPQVGLSVHQSLEMVLTLQKQIFKQLDSISKTGTVMKNVSPLGSLLLGGDRIEQPLDLISEACHHTGLELGKNLYLAINCAAHELMDYNKGKYETISGTFKSPDEMVDLYVDLINRHPAILALLDPLRKEDSVQWESLCNTLGSKCYILSEAAAKPVSELSESGTISHPTCMGVVIKHTNETTISQMMDVFIHGEAEKRADVFGCAYEESDGDSPADLAVGFGAQFIKLGGLLRGERTTKYNRLLAIEDELTQAGQLVFRTKYEFPILCNDSQTLGGPEETHGHS</sequence>
<evidence type="ECO:0000259" key="11">
    <source>
        <dbReference type="SMART" id="SM01193"/>
    </source>
</evidence>